<dbReference type="Gene3D" id="1.20.5.50">
    <property type="match status" value="1"/>
</dbReference>
<feature type="signal peptide" evidence="12">
    <location>
        <begin position="1"/>
        <end position="16"/>
    </location>
</feature>
<keyword evidence="4" id="KW-0356">Hemostasis</keyword>
<sequence length="570" mass="62116">MFSVRDLCLVLSLVGAIKNTKCPSGCRMKGLIDEVDQDFTSRINKLRDSLFNYQKNSKDSNTLTKNIVELMRGDFAKANNNDNTFKQISEDLRSRIEILRRKVIEQVQRINVLQKNVRDQLVDMKRLEVDIDIKIRSCKGSCSRALEHKVDLEDYKNQQKQLEQVIAINLLPSRDIQYLPLIKMSTITGPVPREFKSQLQEAPLEWKALLEMQQTKMVLETFGGDGHARGDSVSQGTGLAPGSPRKPGTSSIGNVNPGSYGPGSSGTWNPGRPEPGSAGTWNPGRPEPGSAGTWNPGRPEPGSAGTWNPGRPEPGSAGTWNPGRPEPGSAGTWNTGSSGSSSFRPDSSGHGNIRPSSPDWGTFREEGSVSSGTKQEFHTGKLVTTKGDKELLIDNEKVTSGHTTTTRRSCSKVITKTVTNADGRTETTKEVVKSEDGSDCGDADFDWHHTFPSRGNLDDFFHRDKDDFFTRSSHEFDGRTGLAPEFAALGESGSSSSKTSTHSKQFVSSSTTVNRGGSAIESKHFKMEDEAESLEDLGFKGAHGTQKGHTKARPARGIHTSPLGEPSLTP</sequence>
<evidence type="ECO:0000313" key="14">
    <source>
        <dbReference type="Ensembl" id="ENSBTAP00000104078.1"/>
    </source>
</evidence>
<feature type="compositionally biased region" description="Polar residues" evidence="11">
    <location>
        <begin position="248"/>
        <end position="257"/>
    </location>
</feature>
<feature type="coiled-coil region" evidence="10">
    <location>
        <begin position="96"/>
        <end position="165"/>
    </location>
</feature>
<reference evidence="14" key="3">
    <citation type="submission" date="2025-09" db="UniProtKB">
        <authorList>
            <consortium name="Ensembl"/>
        </authorList>
    </citation>
    <scope>IDENTIFICATION</scope>
    <source>
        <strain evidence="14">Hereford</strain>
    </source>
</reference>
<evidence type="ECO:0000256" key="2">
    <source>
        <dbReference type="ARBA" id="ARBA00017850"/>
    </source>
</evidence>
<dbReference type="SUPFAM" id="SSF58010">
    <property type="entry name" value="Fibrinogen coiled-coil and central regions"/>
    <property type="match status" value="1"/>
</dbReference>
<organism evidence="14 15">
    <name type="scientific">Bos taurus</name>
    <name type="common">Bovine</name>
    <dbReference type="NCBI Taxonomy" id="9913"/>
    <lineage>
        <taxon>Eukaryota</taxon>
        <taxon>Metazoa</taxon>
        <taxon>Chordata</taxon>
        <taxon>Craniata</taxon>
        <taxon>Vertebrata</taxon>
        <taxon>Euteleostomi</taxon>
        <taxon>Mammalia</taxon>
        <taxon>Eutheria</taxon>
        <taxon>Laurasiatheria</taxon>
        <taxon>Artiodactyla</taxon>
        <taxon>Ruminantia</taxon>
        <taxon>Pecora</taxon>
        <taxon>Bovidae</taxon>
        <taxon>Bovinae</taxon>
        <taxon>Bos</taxon>
    </lineage>
</organism>
<protein>
    <recommendedName>
        <fullName evidence="2">Fibrinogen alpha chain</fullName>
    </recommendedName>
</protein>
<keyword evidence="3" id="KW-0964">Secreted</keyword>
<evidence type="ECO:0000313" key="15">
    <source>
        <dbReference type="Proteomes" id="UP000009136"/>
    </source>
</evidence>
<evidence type="ECO:0000256" key="7">
    <source>
        <dbReference type="ARBA" id="ARBA00023084"/>
    </source>
</evidence>
<dbReference type="Proteomes" id="UP000009136">
    <property type="component" value="Chromosome 17"/>
</dbReference>
<comment type="subunit">
    <text evidence="9">Heterohexamer; disulfide linked. Contains 2 sets of 3 non-identical chains (alpha, beta and gamma). The 2 heterotrimers are in head to head conformation with the N-termini in a small central domain.</text>
</comment>
<evidence type="ECO:0000259" key="13">
    <source>
        <dbReference type="SMART" id="SM01212"/>
    </source>
</evidence>
<dbReference type="Ensembl" id="ENSBTAT00000152894.1">
    <property type="protein sequence ID" value="ENSBTAP00000104078.1"/>
    <property type="gene ID" value="ENSBTAG00000001638.6"/>
</dbReference>
<feature type="compositionally biased region" description="Low complexity" evidence="11">
    <location>
        <begin position="328"/>
        <end position="351"/>
    </location>
</feature>
<feature type="region of interest" description="Disordered" evidence="11">
    <location>
        <begin position="222"/>
        <end position="382"/>
    </location>
</feature>
<evidence type="ECO:0000256" key="3">
    <source>
        <dbReference type="ARBA" id="ARBA00022525"/>
    </source>
</evidence>
<dbReference type="GeneTree" id="ENSGT00940000155946"/>
<evidence type="ECO:0000256" key="12">
    <source>
        <dbReference type="SAM" id="SignalP"/>
    </source>
</evidence>
<keyword evidence="8" id="KW-1015">Disulfide bond</keyword>
<evidence type="ECO:0000256" key="6">
    <source>
        <dbReference type="ARBA" id="ARBA00023054"/>
    </source>
</evidence>
<feature type="compositionally biased region" description="Polar residues" evidence="11">
    <location>
        <begin position="505"/>
        <end position="515"/>
    </location>
</feature>
<comment type="subcellular location">
    <subcellularLocation>
        <location evidence="1">Secreted</location>
    </subcellularLocation>
</comment>
<evidence type="ECO:0000256" key="1">
    <source>
        <dbReference type="ARBA" id="ARBA00004613"/>
    </source>
</evidence>
<evidence type="ECO:0000256" key="5">
    <source>
        <dbReference type="ARBA" id="ARBA00022729"/>
    </source>
</evidence>
<evidence type="ECO:0000256" key="8">
    <source>
        <dbReference type="ARBA" id="ARBA00023157"/>
    </source>
</evidence>
<proteinExistence type="predicted"/>
<keyword evidence="5 12" id="KW-0732">Signal</keyword>
<dbReference type="InterPro" id="IPR021996">
    <property type="entry name" value="Fibrinogen_aC"/>
</dbReference>
<feature type="compositionally biased region" description="Low complexity" evidence="11">
    <location>
        <begin position="492"/>
        <end position="504"/>
    </location>
</feature>
<feature type="domain" description="Fibrinogen alpha/beta/gamma chain coiled coil" evidence="13">
    <location>
        <begin position="19"/>
        <end position="150"/>
    </location>
</feature>
<dbReference type="Pfam" id="PF08702">
    <property type="entry name" value="Fib_alpha"/>
    <property type="match status" value="1"/>
</dbReference>
<evidence type="ECO:0000256" key="10">
    <source>
        <dbReference type="SAM" id="Coils"/>
    </source>
</evidence>
<keyword evidence="7" id="KW-0094">Blood coagulation</keyword>
<keyword evidence="15" id="KW-1185">Reference proteome</keyword>
<dbReference type="PANTHER" id="PTHR47221:SF3">
    <property type="entry name" value="FIBRINOGEN ALPHA CHAIN"/>
    <property type="match status" value="1"/>
</dbReference>
<evidence type="ECO:0000256" key="4">
    <source>
        <dbReference type="ARBA" id="ARBA00022696"/>
    </source>
</evidence>
<dbReference type="InterPro" id="IPR037579">
    <property type="entry name" value="FIB_ANG-like"/>
</dbReference>
<feature type="chain" id="PRO_5045271267" description="Fibrinogen alpha chain" evidence="12">
    <location>
        <begin position="17"/>
        <end position="570"/>
    </location>
</feature>
<gene>
    <name evidence="14" type="primary">FGA</name>
</gene>
<dbReference type="SMART" id="SM01212">
    <property type="entry name" value="Fib_alpha"/>
    <property type="match status" value="1"/>
</dbReference>
<dbReference type="PANTHER" id="PTHR47221">
    <property type="entry name" value="FIBRINOGEN ALPHA CHAIN"/>
    <property type="match status" value="1"/>
</dbReference>
<reference evidence="14" key="2">
    <citation type="submission" date="2025-08" db="UniProtKB">
        <authorList>
            <consortium name="Ensembl"/>
        </authorList>
    </citation>
    <scope>IDENTIFICATION</scope>
    <source>
        <strain evidence="14">Hereford</strain>
    </source>
</reference>
<dbReference type="InterPro" id="IPR012290">
    <property type="entry name" value="Fibrinogen_a/b/g_coil_dom"/>
</dbReference>
<reference evidence="14" key="1">
    <citation type="submission" date="2018-03" db="EMBL/GenBank/DDBJ databases">
        <title>ARS-UCD1.2.</title>
        <authorList>
            <person name="Rosen B.D."/>
            <person name="Bickhart D.M."/>
            <person name="Koren S."/>
            <person name="Schnabel R.D."/>
            <person name="Hall R."/>
            <person name="Zimin A."/>
            <person name="Dreischer C."/>
            <person name="Schultheiss S."/>
            <person name="Schroeder S.G."/>
            <person name="Elsik C.G."/>
            <person name="Couldrey C."/>
            <person name="Liu G.E."/>
            <person name="Van Tassell C.P."/>
            <person name="Phillippy A.M."/>
            <person name="Smith T.P.L."/>
            <person name="Medrano J.F."/>
        </authorList>
    </citation>
    <scope>NUCLEOTIDE SEQUENCE [LARGE SCALE GENOMIC DNA]</scope>
    <source>
        <strain evidence="14">Hereford</strain>
    </source>
</reference>
<feature type="compositionally biased region" description="Basic residues" evidence="11">
    <location>
        <begin position="546"/>
        <end position="556"/>
    </location>
</feature>
<evidence type="ECO:0000256" key="11">
    <source>
        <dbReference type="SAM" id="MobiDB-lite"/>
    </source>
</evidence>
<keyword evidence="6 10" id="KW-0175">Coiled coil</keyword>
<feature type="region of interest" description="Disordered" evidence="11">
    <location>
        <begin position="485"/>
        <end position="570"/>
    </location>
</feature>
<evidence type="ECO:0000256" key="9">
    <source>
        <dbReference type="ARBA" id="ARBA00025974"/>
    </source>
</evidence>
<dbReference type="Pfam" id="PF12160">
    <property type="entry name" value="Fibrinogen_aC"/>
    <property type="match status" value="1"/>
</dbReference>
<name>A0ABI0NPT0_BOVIN</name>
<accession>A0ABI0NPT0</accession>